<dbReference type="Gene3D" id="1.10.10.60">
    <property type="entry name" value="Homeodomain-like"/>
    <property type="match status" value="1"/>
</dbReference>
<dbReference type="PROSITE" id="PS50071">
    <property type="entry name" value="HOMEOBOX_2"/>
    <property type="match status" value="1"/>
</dbReference>
<dbReference type="InterPro" id="IPR036873">
    <property type="entry name" value="Rhodanese-like_dom_sf"/>
</dbReference>
<dbReference type="GO" id="GO:0003677">
    <property type="term" value="F:DNA binding"/>
    <property type="evidence" value="ECO:0007669"/>
    <property type="project" value="UniProtKB-UniRule"/>
</dbReference>
<evidence type="ECO:0000313" key="7">
    <source>
        <dbReference type="Proteomes" id="UP000481858"/>
    </source>
</evidence>
<dbReference type="InterPro" id="IPR001763">
    <property type="entry name" value="Rhodanese-like_dom"/>
</dbReference>
<feature type="region of interest" description="Disordered" evidence="3">
    <location>
        <begin position="944"/>
        <end position="1034"/>
    </location>
</feature>
<evidence type="ECO:0008006" key="8">
    <source>
        <dbReference type="Google" id="ProtNLM"/>
    </source>
</evidence>
<feature type="region of interest" description="Disordered" evidence="3">
    <location>
        <begin position="1"/>
        <end position="21"/>
    </location>
</feature>
<keyword evidence="1 2" id="KW-0238">DNA-binding</keyword>
<dbReference type="InterPro" id="IPR001356">
    <property type="entry name" value="HD"/>
</dbReference>
<feature type="DNA-binding region" description="Homeobox" evidence="1">
    <location>
        <begin position="547"/>
        <end position="607"/>
    </location>
</feature>
<dbReference type="SUPFAM" id="SSF46689">
    <property type="entry name" value="Homeodomain-like"/>
    <property type="match status" value="1"/>
</dbReference>
<feature type="domain" description="Rhodanese" evidence="5">
    <location>
        <begin position="643"/>
        <end position="669"/>
    </location>
</feature>
<keyword evidence="7" id="KW-1185">Reference proteome</keyword>
<dbReference type="Pfam" id="PF00046">
    <property type="entry name" value="Homeodomain"/>
    <property type="match status" value="1"/>
</dbReference>
<organism evidence="6 7">
    <name type="scientific">Xylaria multiplex</name>
    <dbReference type="NCBI Taxonomy" id="323545"/>
    <lineage>
        <taxon>Eukaryota</taxon>
        <taxon>Fungi</taxon>
        <taxon>Dikarya</taxon>
        <taxon>Ascomycota</taxon>
        <taxon>Pezizomycotina</taxon>
        <taxon>Sordariomycetes</taxon>
        <taxon>Xylariomycetidae</taxon>
        <taxon>Xylariales</taxon>
        <taxon>Xylariaceae</taxon>
        <taxon>Xylaria</taxon>
    </lineage>
</organism>
<evidence type="ECO:0000313" key="6">
    <source>
        <dbReference type="EMBL" id="KAF2965305.1"/>
    </source>
</evidence>
<dbReference type="SMART" id="SM00389">
    <property type="entry name" value="HOX"/>
    <property type="match status" value="1"/>
</dbReference>
<feature type="region of interest" description="Disordered" evidence="3">
    <location>
        <begin position="516"/>
        <end position="554"/>
    </location>
</feature>
<dbReference type="Proteomes" id="UP000481858">
    <property type="component" value="Unassembled WGS sequence"/>
</dbReference>
<evidence type="ECO:0000259" key="4">
    <source>
        <dbReference type="PROSITE" id="PS50071"/>
    </source>
</evidence>
<evidence type="ECO:0000256" key="1">
    <source>
        <dbReference type="PROSITE-ProRule" id="PRU00108"/>
    </source>
</evidence>
<dbReference type="Gene3D" id="3.40.250.10">
    <property type="entry name" value="Rhodanese-like domain"/>
    <property type="match status" value="1"/>
</dbReference>
<accession>A0A7C8INW9</accession>
<feature type="compositionally biased region" description="Low complexity" evidence="3">
    <location>
        <begin position="985"/>
        <end position="1004"/>
    </location>
</feature>
<protein>
    <recommendedName>
        <fullName evidence="8">Homeobox domain-containing protein</fullName>
    </recommendedName>
</protein>
<evidence type="ECO:0000256" key="2">
    <source>
        <dbReference type="RuleBase" id="RU000682"/>
    </source>
</evidence>
<proteinExistence type="predicted"/>
<dbReference type="PROSITE" id="PS50206">
    <property type="entry name" value="RHODANESE_3"/>
    <property type="match status" value="1"/>
</dbReference>
<evidence type="ECO:0000256" key="3">
    <source>
        <dbReference type="SAM" id="MobiDB-lite"/>
    </source>
</evidence>
<dbReference type="CDD" id="cd00086">
    <property type="entry name" value="homeodomain"/>
    <property type="match status" value="1"/>
</dbReference>
<dbReference type="InterPro" id="IPR009057">
    <property type="entry name" value="Homeodomain-like_sf"/>
</dbReference>
<dbReference type="Pfam" id="PF00581">
    <property type="entry name" value="Rhodanese"/>
    <property type="match status" value="1"/>
</dbReference>
<dbReference type="InParanoid" id="A0A7C8INW9"/>
<feature type="domain" description="Homeobox" evidence="4">
    <location>
        <begin position="545"/>
        <end position="606"/>
    </location>
</feature>
<dbReference type="EMBL" id="WUBL01000119">
    <property type="protein sequence ID" value="KAF2965305.1"/>
    <property type="molecule type" value="Genomic_DNA"/>
</dbReference>
<keyword evidence="1 2" id="KW-0539">Nucleus</keyword>
<dbReference type="GO" id="GO:0005634">
    <property type="term" value="C:nucleus"/>
    <property type="evidence" value="ECO:0007669"/>
    <property type="project" value="UniProtKB-SubCell"/>
</dbReference>
<comment type="caution">
    <text evidence="6">The sequence shown here is derived from an EMBL/GenBank/DDBJ whole genome shotgun (WGS) entry which is preliminary data.</text>
</comment>
<keyword evidence="1 2" id="KW-0371">Homeobox</keyword>
<dbReference type="AlphaFoldDB" id="A0A7C8INW9"/>
<dbReference type="OrthoDB" id="4760831at2759"/>
<sequence length="1034" mass="115674">MTDPFVTIKSRKPSDDNGFSSGDSAYGSSLGDAKTPSATHDISRVNYHVKRLPDFAKALEEVRFIPPILMMARLKQGQFTDWVKVFALLLHWDLDDLFVLPELEDLETCFQHDYNFETERFTIPSSNAHLELTLKIGAMIKDHEATDTLLVVYYGGHARIDDARQSTWCASRESDSPWLQWSAIQTLLERSPSDALILLDCCAGAASATFPTGSSITETISASSWDAIAPNPGRFSFTYTLLEVLQEWKRKTYSVAMLHAEILARLKHPRPERRNGSHFETRTTPVHFMMTANHKAPSIELCRVSNGAYAFPPPSGPTSGRNSPVEGRAGTEDIIGSEPNESVPHVMVSLALEEDQSLNIEDWEHWLASIPALAKYVRVQGVFKSHSTLLLLSLPVMIWDMLPDHHACNFIAFIRSNNLITQKQGQGRAQLNPKLSGVELESDQDSIYSGTTTFTDHPEQPGPTIDPMYESKDKFKHRWPAQADAILAQKLLSEGNLQAPPNSTPQLFKRVDPSYNAGATRRAPNASIAQQPDEARTPYSAPETRDRPPSRPVLPAHAENRLEEYFINNNPKPTVAVKEFLASSLGIETADIDSWFRHRREQQAVSNKLQSLRMDDQSHKPPFKDGARMVLPGHLNKLLEIFPTGQIVVIDLRPSTDYQRSHIHGAINFRAPASFVSRASMEMIEKCLTDEASRSSFDKWYTSKCVVFYDKVVEYPWEAPVAEAFFQKFKSKHWPGQCFVLKGHYREFSQSFDKYIVGVNTTDKATEYLASLQDVSWEKSKDDHQRYDDWLKLLDDEDRAHTAELPPTLKTERLQATERQQQALEAEFWRAFPSLYRQAQSRQPDDNWSVKAPLVAHLERGITKMQQEAGISRASTTPISMDETRGSSSALKNYDDGNTWGSSGGPPQYTRYPGEANDAGGKEYAQKDVEDAYSYYYHQQQQQQHLNVWQHPGPSLQRSSSASTLRGKASDEPSPGSQNIPAQAPAPASSGMSTATGSGTGAAPPDRRARPAPAGGKSIFTRIIRSGRPDTPSR</sequence>
<reference evidence="6 7" key="1">
    <citation type="submission" date="2019-12" db="EMBL/GenBank/DDBJ databases">
        <title>Draft genome sequence of the ascomycete Xylaria multiplex DSM 110363.</title>
        <authorList>
            <person name="Buettner E."/>
            <person name="Kellner H."/>
        </authorList>
    </citation>
    <scope>NUCLEOTIDE SEQUENCE [LARGE SCALE GENOMIC DNA]</scope>
    <source>
        <strain evidence="6 7">DSM 110363</strain>
    </source>
</reference>
<name>A0A7C8INW9_9PEZI</name>
<feature type="region of interest" description="Disordered" evidence="3">
    <location>
        <begin position="866"/>
        <end position="921"/>
    </location>
</feature>
<dbReference type="SUPFAM" id="SSF52821">
    <property type="entry name" value="Rhodanese/Cell cycle control phosphatase"/>
    <property type="match status" value="1"/>
</dbReference>
<comment type="subcellular location">
    <subcellularLocation>
        <location evidence="1 2">Nucleus</location>
    </subcellularLocation>
</comment>
<evidence type="ECO:0000259" key="5">
    <source>
        <dbReference type="PROSITE" id="PS50206"/>
    </source>
</evidence>
<gene>
    <name evidence="6" type="ORF">GQX73_g8260</name>
</gene>